<dbReference type="Proteomes" id="UP001151002">
    <property type="component" value="Unassembled WGS sequence"/>
</dbReference>
<reference evidence="2" key="1">
    <citation type="submission" date="2022-11" db="EMBL/GenBank/DDBJ databases">
        <authorList>
            <person name="Somphong A."/>
            <person name="Phongsopitanun W."/>
        </authorList>
    </citation>
    <scope>NUCLEOTIDE SEQUENCE</scope>
    <source>
        <strain evidence="2">Pm04-4</strain>
    </source>
</reference>
<gene>
    <name evidence="2" type="ORF">OWR29_43425</name>
</gene>
<evidence type="ECO:0000256" key="1">
    <source>
        <dbReference type="SAM" id="MobiDB-lite"/>
    </source>
</evidence>
<sequence length="104" mass="11586">MADLGTIRVWNEDEGWGVIDSPHTPGGCWAHFSAAAGEPPFTPGLPVRLEWEPAHQDGYTFRALRFWPADRDPVDRITTSQPSAAYRSTLTLTFDPPPPDDPKR</sequence>
<organism evidence="2 3">
    <name type="scientific">Paractinoplanes pyxinae</name>
    <dbReference type="NCBI Taxonomy" id="2997416"/>
    <lineage>
        <taxon>Bacteria</taxon>
        <taxon>Bacillati</taxon>
        <taxon>Actinomycetota</taxon>
        <taxon>Actinomycetes</taxon>
        <taxon>Micromonosporales</taxon>
        <taxon>Micromonosporaceae</taxon>
        <taxon>Paractinoplanes</taxon>
    </lineage>
</organism>
<dbReference type="RefSeq" id="WP_267569481.1">
    <property type="nucleotide sequence ID" value="NZ_JAPNTZ010000022.1"/>
</dbReference>
<name>A0ABT4BEE2_9ACTN</name>
<dbReference type="EMBL" id="JAPNTZ010000022">
    <property type="protein sequence ID" value="MCY1144891.1"/>
    <property type="molecule type" value="Genomic_DNA"/>
</dbReference>
<protein>
    <submittedName>
        <fullName evidence="2">Cold shock domain-containing protein</fullName>
    </submittedName>
</protein>
<evidence type="ECO:0000313" key="2">
    <source>
        <dbReference type="EMBL" id="MCY1144891.1"/>
    </source>
</evidence>
<comment type="caution">
    <text evidence="2">The sequence shown here is derived from an EMBL/GenBank/DDBJ whole genome shotgun (WGS) entry which is preliminary data.</text>
</comment>
<keyword evidence="3" id="KW-1185">Reference proteome</keyword>
<feature type="compositionally biased region" description="Polar residues" evidence="1">
    <location>
        <begin position="77"/>
        <end position="92"/>
    </location>
</feature>
<feature type="region of interest" description="Disordered" evidence="1">
    <location>
        <begin position="73"/>
        <end position="104"/>
    </location>
</feature>
<feature type="compositionally biased region" description="Pro residues" evidence="1">
    <location>
        <begin position="95"/>
        <end position="104"/>
    </location>
</feature>
<proteinExistence type="predicted"/>
<evidence type="ECO:0000313" key="3">
    <source>
        <dbReference type="Proteomes" id="UP001151002"/>
    </source>
</evidence>
<accession>A0ABT4BEE2</accession>